<keyword evidence="1" id="KW-0808">Transferase</keyword>
<feature type="non-terminal residue" evidence="4">
    <location>
        <position position="101"/>
    </location>
</feature>
<dbReference type="PANTHER" id="PTHR43793">
    <property type="entry name" value="FAD SYNTHASE"/>
    <property type="match status" value="1"/>
</dbReference>
<organism evidence="4">
    <name type="scientific">marine sediment metagenome</name>
    <dbReference type="NCBI Taxonomy" id="412755"/>
    <lineage>
        <taxon>unclassified sequences</taxon>
        <taxon>metagenomes</taxon>
        <taxon>ecological metagenomes</taxon>
    </lineage>
</organism>
<dbReference type="Pfam" id="PF01467">
    <property type="entry name" value="CTP_transf_like"/>
    <property type="match status" value="1"/>
</dbReference>
<proteinExistence type="predicted"/>
<comment type="caution">
    <text evidence="4">The sequence shown here is derived from an EMBL/GenBank/DDBJ whole genome shotgun (WGS) entry which is preliminary data.</text>
</comment>
<evidence type="ECO:0000256" key="2">
    <source>
        <dbReference type="ARBA" id="ARBA00022695"/>
    </source>
</evidence>
<dbReference type="PANTHER" id="PTHR43793:SF2">
    <property type="entry name" value="BIFUNCTIONAL PROTEIN HLDE"/>
    <property type="match status" value="1"/>
</dbReference>
<reference evidence="4" key="1">
    <citation type="journal article" date="2014" name="Front. Microbiol.">
        <title>High frequency of phylogenetically diverse reductive dehalogenase-homologous genes in deep subseafloor sedimentary metagenomes.</title>
        <authorList>
            <person name="Kawai M."/>
            <person name="Futagami T."/>
            <person name="Toyoda A."/>
            <person name="Takaki Y."/>
            <person name="Nishi S."/>
            <person name="Hori S."/>
            <person name="Arai W."/>
            <person name="Tsubouchi T."/>
            <person name="Morono Y."/>
            <person name="Uchiyama I."/>
            <person name="Ito T."/>
            <person name="Fujiyama A."/>
            <person name="Inagaki F."/>
            <person name="Takami H."/>
        </authorList>
    </citation>
    <scope>NUCLEOTIDE SEQUENCE</scope>
    <source>
        <strain evidence="4">Expedition CK06-06</strain>
    </source>
</reference>
<evidence type="ECO:0000256" key="1">
    <source>
        <dbReference type="ARBA" id="ARBA00022679"/>
    </source>
</evidence>
<dbReference type="AlphaFoldDB" id="X0VRB5"/>
<dbReference type="Gene3D" id="3.40.50.620">
    <property type="entry name" value="HUPs"/>
    <property type="match status" value="1"/>
</dbReference>
<dbReference type="InterPro" id="IPR050385">
    <property type="entry name" value="Archaeal_FAD_synthase"/>
</dbReference>
<protein>
    <recommendedName>
        <fullName evidence="3">Cytidyltransferase-like domain-containing protein</fullName>
    </recommendedName>
</protein>
<evidence type="ECO:0000313" key="4">
    <source>
        <dbReference type="EMBL" id="GAG14983.1"/>
    </source>
</evidence>
<dbReference type="GO" id="GO:0016779">
    <property type="term" value="F:nucleotidyltransferase activity"/>
    <property type="evidence" value="ECO:0007669"/>
    <property type="project" value="UniProtKB-KW"/>
</dbReference>
<dbReference type="SUPFAM" id="SSF52374">
    <property type="entry name" value="Nucleotidylyl transferase"/>
    <property type="match status" value="1"/>
</dbReference>
<dbReference type="NCBIfam" id="TIGR00125">
    <property type="entry name" value="cyt_tran_rel"/>
    <property type="match status" value="1"/>
</dbReference>
<name>X0VRB5_9ZZZZ</name>
<dbReference type="InterPro" id="IPR004821">
    <property type="entry name" value="Cyt_trans-like"/>
</dbReference>
<evidence type="ECO:0000259" key="3">
    <source>
        <dbReference type="Pfam" id="PF01467"/>
    </source>
</evidence>
<dbReference type="InterPro" id="IPR014729">
    <property type="entry name" value="Rossmann-like_a/b/a_fold"/>
</dbReference>
<keyword evidence="2" id="KW-0548">Nucleotidyltransferase</keyword>
<dbReference type="EMBL" id="BARS01036380">
    <property type="protein sequence ID" value="GAG14983.1"/>
    <property type="molecule type" value="Genomic_DNA"/>
</dbReference>
<accession>X0VRB5</accession>
<feature type="domain" description="Cytidyltransferase-like" evidence="3">
    <location>
        <begin position="27"/>
        <end position="99"/>
    </location>
</feature>
<gene>
    <name evidence="4" type="ORF">S01H1_55936</name>
</gene>
<sequence>MNKIKTFEEIKEIAPKLKSEGKKIVTTNGSFDLLHIGHVKSLQKAKEYGDILIVGLNSDSSIKQYKSKDRPIVGQKERAEMLAALECVDYVVIFDETDPRK</sequence>